<dbReference type="HOGENOM" id="CLU_009520_1_5_4"/>
<dbReference type="SMART" id="SM00257">
    <property type="entry name" value="LysM"/>
    <property type="match status" value="2"/>
</dbReference>
<evidence type="ECO:0000313" key="5">
    <source>
        <dbReference type="Proteomes" id="UP000011541"/>
    </source>
</evidence>
<dbReference type="GO" id="GO:0016020">
    <property type="term" value="C:membrane"/>
    <property type="evidence" value="ECO:0007669"/>
    <property type="project" value="InterPro"/>
</dbReference>
<dbReference type="PROSITE" id="PS51257">
    <property type="entry name" value="PROKAR_LIPOPROTEIN"/>
    <property type="match status" value="1"/>
</dbReference>
<dbReference type="SUPFAM" id="SSF53955">
    <property type="entry name" value="Lysozyme-like"/>
    <property type="match status" value="1"/>
</dbReference>
<dbReference type="STRING" id="1208920.CONE_0021"/>
<name>M1LWY0_9PROT</name>
<dbReference type="AlphaFoldDB" id="M1LWY0"/>
<feature type="domain" description="LysM" evidence="3">
    <location>
        <begin position="384"/>
        <end position="427"/>
    </location>
</feature>
<dbReference type="KEGG" id="kon:CONE_0021"/>
<proteinExistence type="inferred from homology"/>
<keyword evidence="4" id="KW-0326">Glycosidase</keyword>
<dbReference type="SUPFAM" id="SSF54106">
    <property type="entry name" value="LysM domain"/>
    <property type="match status" value="2"/>
</dbReference>
<dbReference type="Proteomes" id="UP000011541">
    <property type="component" value="Chromosome"/>
</dbReference>
<dbReference type="CDD" id="cd00118">
    <property type="entry name" value="LysM"/>
    <property type="match status" value="1"/>
</dbReference>
<gene>
    <name evidence="4" type="ORF">CONE_0021</name>
</gene>
<dbReference type="PATRIC" id="fig|1208920.3.peg.573"/>
<dbReference type="Gene3D" id="3.10.350.10">
    <property type="entry name" value="LysM domain"/>
    <property type="match status" value="2"/>
</dbReference>
<dbReference type="PROSITE" id="PS51782">
    <property type="entry name" value="LYSM"/>
    <property type="match status" value="2"/>
</dbReference>
<accession>M1LWY0</accession>
<dbReference type="InterPro" id="IPR018392">
    <property type="entry name" value="LysM"/>
</dbReference>
<dbReference type="PANTHER" id="PTHR37423:SF2">
    <property type="entry name" value="MEMBRANE-BOUND LYTIC MUREIN TRANSGLYCOSYLASE C"/>
    <property type="match status" value="1"/>
</dbReference>
<evidence type="ECO:0000256" key="2">
    <source>
        <dbReference type="SAM" id="SignalP"/>
    </source>
</evidence>
<feature type="domain" description="LysM" evidence="3">
    <location>
        <begin position="318"/>
        <end position="362"/>
    </location>
</feature>
<dbReference type="eggNOG" id="COG1388">
    <property type="taxonomic scope" value="Bacteria"/>
</dbReference>
<feature type="chain" id="PRO_5004015427" evidence="2">
    <location>
        <begin position="25"/>
        <end position="431"/>
    </location>
</feature>
<protein>
    <submittedName>
        <fullName evidence="4">Membrane-bound lytic murein transglycosylase D</fullName>
        <ecNumber evidence="4">3.2.1.-</ecNumber>
    </submittedName>
</protein>
<dbReference type="eggNOG" id="COG0741">
    <property type="taxonomic scope" value="Bacteria"/>
</dbReference>
<dbReference type="Gene3D" id="1.10.530.10">
    <property type="match status" value="1"/>
</dbReference>
<dbReference type="EC" id="3.2.1.-" evidence="4"/>
<dbReference type="Pfam" id="PF01464">
    <property type="entry name" value="SLT"/>
    <property type="match status" value="1"/>
</dbReference>
<keyword evidence="4" id="KW-0378">Hydrolase</keyword>
<dbReference type="GO" id="GO:0000270">
    <property type="term" value="P:peptidoglycan metabolic process"/>
    <property type="evidence" value="ECO:0007669"/>
    <property type="project" value="InterPro"/>
</dbReference>
<keyword evidence="2" id="KW-0732">Signal</keyword>
<keyword evidence="5" id="KW-1185">Reference proteome</keyword>
<dbReference type="PANTHER" id="PTHR37423">
    <property type="entry name" value="SOLUBLE LYTIC MUREIN TRANSGLYCOSYLASE-RELATED"/>
    <property type="match status" value="1"/>
</dbReference>
<dbReference type="GO" id="GO:0008933">
    <property type="term" value="F:peptidoglycan lytic transglycosylase activity"/>
    <property type="evidence" value="ECO:0007669"/>
    <property type="project" value="InterPro"/>
</dbReference>
<dbReference type="InterPro" id="IPR036779">
    <property type="entry name" value="LysM_dom_sf"/>
</dbReference>
<dbReference type="Pfam" id="PF01476">
    <property type="entry name" value="LysM"/>
    <property type="match status" value="2"/>
</dbReference>
<dbReference type="InterPro" id="IPR023346">
    <property type="entry name" value="Lysozyme-like_dom_sf"/>
</dbReference>
<comment type="similarity">
    <text evidence="1">Belongs to the transglycosylase Slt family.</text>
</comment>
<evidence type="ECO:0000256" key="1">
    <source>
        <dbReference type="ARBA" id="ARBA00007734"/>
    </source>
</evidence>
<dbReference type="PROSITE" id="PS00922">
    <property type="entry name" value="TRANSGLYCOSYLASE"/>
    <property type="match status" value="1"/>
</dbReference>
<evidence type="ECO:0000259" key="3">
    <source>
        <dbReference type="PROSITE" id="PS51782"/>
    </source>
</evidence>
<organism evidence="4 5">
    <name type="scientific">Candidatus Kinetoplastidibacterium stringomonadis TCC290E</name>
    <dbReference type="NCBI Taxonomy" id="1208920"/>
    <lineage>
        <taxon>Bacteria</taxon>
        <taxon>Pseudomonadati</taxon>
        <taxon>Pseudomonadota</taxon>
        <taxon>Betaproteobacteria</taxon>
        <taxon>Candidatus Kinetoplastidibacterium</taxon>
    </lineage>
</organism>
<evidence type="ECO:0000313" key="4">
    <source>
        <dbReference type="EMBL" id="AGF48576.1"/>
    </source>
</evidence>
<dbReference type="RefSeq" id="WP_015397261.1">
    <property type="nucleotide sequence ID" value="NC_020299.1"/>
</dbReference>
<dbReference type="GO" id="GO:0016798">
    <property type="term" value="F:hydrolase activity, acting on glycosyl bonds"/>
    <property type="evidence" value="ECO:0007669"/>
    <property type="project" value="UniProtKB-KW"/>
</dbReference>
<dbReference type="InterPro" id="IPR000189">
    <property type="entry name" value="Transglyc_AS"/>
</dbReference>
<dbReference type="EMBL" id="CP003805">
    <property type="protein sequence ID" value="AGF48576.1"/>
    <property type="molecule type" value="Genomic_DNA"/>
</dbReference>
<feature type="signal peptide" evidence="2">
    <location>
        <begin position="1"/>
        <end position="24"/>
    </location>
</feature>
<dbReference type="InterPro" id="IPR008258">
    <property type="entry name" value="Transglycosylase_SLT_dom_1"/>
</dbReference>
<dbReference type="OrthoDB" id="9815002at2"/>
<dbReference type="CDD" id="cd16894">
    <property type="entry name" value="MltD-like"/>
    <property type="match status" value="1"/>
</dbReference>
<reference evidence="4 5" key="1">
    <citation type="journal article" date="2013" name="Genome Biol. Evol.">
        <title>Genome evolution and phylogenomic analysis of candidatus kinetoplastibacterium, the betaproteobacterial endosymbionts of strigomonas and angomonas.</title>
        <authorList>
            <person name="Alves J.M."/>
            <person name="Serrano M.G."/>
            <person name="Maia da Silva F."/>
            <person name="Voegtly L.J."/>
            <person name="Matveyev A.V."/>
            <person name="Teixeira M.M."/>
            <person name="Camargo E.P."/>
            <person name="Buck G.A."/>
        </authorList>
    </citation>
    <scope>NUCLEOTIDE SEQUENCE [LARGE SCALE GENOMIC DNA]</scope>
    <source>
        <strain evidence="4 5">TCC290E</strain>
    </source>
</reference>
<sequence length="431" mass="49559">MPYLKAYCILLCIALMTGCTSVSAGFRNNDFHNIKSVLLKKNNKPLDAWDRMRKGFQMPNLNTELSRQWLKYYASHPDSIKKIAERSSKYLYFVIEEITRRNLPTELALIPFIESAYNPSALSKNQASGLWQFVPKTAQHFNLKQDWWCDERRDPVISTCAALDYLEKLYKTQGNWHLALASYNCGESTVQKAIAKNKKLGLPTNYSSLKIPEETRNYVPKIQAIKIIIKNPEKFGINLPKVNNEPYFRIVKKNKDMDIEIAAKLAEISLEEFKALNPSYNRPIIKGPYSQTILLPIHTIDTFHNNLKSFKGNLSNWKIYKSRNRETFASIAEHFGISETDLRQSNHIKHQQKVTSGQILLIPIDKIKSRTRNIKNNYVSSSLIEYEIKAGDTLLKIAKEHNTTLNTLVKINKLNNDKIIAGSKIMTPCYK</sequence>